<dbReference type="InterPro" id="IPR025943">
    <property type="entry name" value="Sigma_54_int_dom_ATP-bd_2"/>
</dbReference>
<dbReference type="InterPro" id="IPR003593">
    <property type="entry name" value="AAA+_ATPase"/>
</dbReference>
<dbReference type="InterPro" id="IPR002078">
    <property type="entry name" value="Sigma_54_int"/>
</dbReference>
<dbReference type="Proteomes" id="UP000823201">
    <property type="component" value="Unassembled WGS sequence"/>
</dbReference>
<dbReference type="RefSeq" id="WP_205006719.1">
    <property type="nucleotide sequence ID" value="NZ_CBCRXA010000022.1"/>
</dbReference>
<dbReference type="PROSITE" id="PS50045">
    <property type="entry name" value="SIGMA54_INTERACT_4"/>
    <property type="match status" value="1"/>
</dbReference>
<proteinExistence type="predicted"/>
<dbReference type="SMART" id="SM00382">
    <property type="entry name" value="AAA"/>
    <property type="match status" value="1"/>
</dbReference>
<reference evidence="7 8" key="1">
    <citation type="submission" date="2021-01" db="EMBL/GenBank/DDBJ databases">
        <title>Genomic Encyclopedia of Type Strains, Phase IV (KMG-IV): sequencing the most valuable type-strain genomes for metagenomic binning, comparative biology and taxonomic classification.</title>
        <authorList>
            <person name="Goeker M."/>
        </authorList>
    </citation>
    <scope>NUCLEOTIDE SEQUENCE [LARGE SCALE GENOMIC DNA]</scope>
    <source>
        <strain evidence="7 8">DSM 100968</strain>
    </source>
</reference>
<dbReference type="PANTHER" id="PTHR32071:SF38">
    <property type="entry name" value="PSP OPERON TRANSCRIPTIONAL ACTIVATOR"/>
    <property type="match status" value="1"/>
</dbReference>
<name>A0ABS2Q8P1_9BACL</name>
<dbReference type="Gene3D" id="3.40.50.300">
    <property type="entry name" value="P-loop containing nucleotide triphosphate hydrolases"/>
    <property type="match status" value="1"/>
</dbReference>
<feature type="domain" description="PTS EIIA type-4" evidence="6">
    <location>
        <begin position="537"/>
        <end position="677"/>
    </location>
</feature>
<dbReference type="InterPro" id="IPR036390">
    <property type="entry name" value="WH_DNA-bd_sf"/>
</dbReference>
<evidence type="ECO:0000256" key="2">
    <source>
        <dbReference type="ARBA" id="ARBA00022741"/>
    </source>
</evidence>
<evidence type="ECO:0000313" key="8">
    <source>
        <dbReference type="Proteomes" id="UP000823201"/>
    </source>
</evidence>
<dbReference type="Gene3D" id="1.10.10.10">
    <property type="entry name" value="Winged helix-like DNA-binding domain superfamily/Winged helix DNA-binding domain"/>
    <property type="match status" value="1"/>
</dbReference>
<dbReference type="PROSITE" id="PS00675">
    <property type="entry name" value="SIGMA54_INTERACT_1"/>
    <property type="match status" value="1"/>
</dbReference>
<comment type="caution">
    <text evidence="7">The sequence shown here is derived from an EMBL/GenBank/DDBJ whole genome shotgun (WGS) entry which is preliminary data.</text>
</comment>
<dbReference type="InterPro" id="IPR036388">
    <property type="entry name" value="WH-like_DNA-bd_sf"/>
</dbReference>
<dbReference type="SUPFAM" id="SSF52540">
    <property type="entry name" value="P-loop containing nucleoside triphosphate hydrolases"/>
    <property type="match status" value="1"/>
</dbReference>
<organism evidence="7 8">
    <name type="scientific">Sporolactobacillus spathodeae</name>
    <dbReference type="NCBI Taxonomy" id="1465502"/>
    <lineage>
        <taxon>Bacteria</taxon>
        <taxon>Bacillati</taxon>
        <taxon>Bacillota</taxon>
        <taxon>Bacilli</taxon>
        <taxon>Bacillales</taxon>
        <taxon>Sporolactobacillaceae</taxon>
        <taxon>Sporolactobacillus</taxon>
    </lineage>
</organism>
<gene>
    <name evidence="7" type="ORF">JOC27_001607</name>
</gene>
<dbReference type="InterPro" id="IPR036662">
    <property type="entry name" value="PTS_EIIA_man-typ_sf"/>
</dbReference>
<keyword evidence="8" id="KW-1185">Reference proteome</keyword>
<sequence>MNKLEEIYQKINELSSEEGNNGITASELSVSLNLERSTVSRYLNELSKMNKLVKAPGKPVRYHLSKHVNDTMTHSVHPNGAVAITDPNNTQFIGADSSMKDIIEKGLAALLYPNQGLHILLSGETGVGKSYLAEYLASIAFSKKWNNFSGHFVTFNCANYAQNPELLMGHIFGIKKGAYTGAAKDEIGLIEQANGGILFLDEIHRLPPTGQEMLFYLIDKGIYRKLGESDAVHHANLVIIGATTETLESALLPTLFRRFSLKLKVPPLRERTQKERKELLSFFLRREAQKMNIALLIKDSCKEAFLTYSCPGNIGQLKGDIQITCARAFMHHLQQGTNQVTIQEDNLPQQVLSSLKNELQTQSTEQIVAVSKQENPFPICSIYSALATIKGEKQQIGHDQASSINEMQSAINHYLSDVQSLSEKRIESEPAWMRFIEHDLLDALRDFSYYFKADFTFEFGDKQLMAIGLHLEAYRRQGRSSDLTANTVPAPQIYQLVAEKLAEFLEKRIQLQLPENEINLTAHLMASTVPEAVHKDGVSVYLVTHGDSTATSMAGVTNYLLGSPIIQPIDMPLSEATGVTYKRISTQISQHANDAGVLLLVDIGSLVTIGETISRDLGIRIRTLANVNLPMLIEAGRKALIAENDLNEVYHAARDAYLALAPKAQLPVAIEQKQRLIVTVCFTGEGTAQLLNDWLCKNIDSLDRDVAIRPIRVDPVNHDSSMLEVLQKKYQVIAIVGTVPVHFHDIPYIPAAELFMDDGHQRLKKLLEISRTVSQVAFNGQKVANLGKLAKKGLDKITTELNTDLFYTIMTKYFEPIKDYYQLDNDSTIGLWMHIGSLLEKMLQSENTGRPLVLPAQPMERTLSISKNDLKLWEPLFTQFNEKMRLNMSVPIKESLIYLAKQQN</sequence>
<dbReference type="InterPro" id="IPR027417">
    <property type="entry name" value="P-loop_NTPase"/>
</dbReference>
<evidence type="ECO:0000256" key="3">
    <source>
        <dbReference type="ARBA" id="ARBA00022840"/>
    </source>
</evidence>
<dbReference type="Gene3D" id="1.10.8.60">
    <property type="match status" value="1"/>
</dbReference>
<evidence type="ECO:0000256" key="1">
    <source>
        <dbReference type="ARBA" id="ARBA00022679"/>
    </source>
</evidence>
<dbReference type="PROSITE" id="PS00676">
    <property type="entry name" value="SIGMA54_INTERACT_2"/>
    <property type="match status" value="1"/>
</dbReference>
<dbReference type="PROSITE" id="PS51096">
    <property type="entry name" value="PTS_EIIA_TYPE_4"/>
    <property type="match status" value="1"/>
</dbReference>
<protein>
    <submittedName>
        <fullName evidence="7">Transcriptional regulator with AAA-type ATPase domain/transcriptional regulatory protein LevR</fullName>
    </submittedName>
</protein>
<evidence type="ECO:0000256" key="4">
    <source>
        <dbReference type="ARBA" id="ARBA00023125"/>
    </source>
</evidence>
<dbReference type="Pfam" id="PF03610">
    <property type="entry name" value="EIIA-man"/>
    <property type="match status" value="1"/>
</dbReference>
<dbReference type="SUPFAM" id="SSF46785">
    <property type="entry name" value="Winged helix' DNA-binding domain"/>
    <property type="match status" value="1"/>
</dbReference>
<dbReference type="PANTHER" id="PTHR32071">
    <property type="entry name" value="TRANSCRIPTIONAL REGULATORY PROTEIN"/>
    <property type="match status" value="1"/>
</dbReference>
<evidence type="ECO:0000259" key="6">
    <source>
        <dbReference type="PROSITE" id="PS51096"/>
    </source>
</evidence>
<dbReference type="InterPro" id="IPR004701">
    <property type="entry name" value="PTS_EIIA_man-typ"/>
</dbReference>
<keyword evidence="4" id="KW-0238">DNA-binding</keyword>
<evidence type="ECO:0000259" key="5">
    <source>
        <dbReference type="PROSITE" id="PS50045"/>
    </source>
</evidence>
<keyword evidence="3" id="KW-0067">ATP-binding</keyword>
<dbReference type="Pfam" id="PF00158">
    <property type="entry name" value="Sigma54_activat"/>
    <property type="match status" value="1"/>
</dbReference>
<keyword evidence="1" id="KW-0808">Transferase</keyword>
<feature type="domain" description="Sigma-54 factor interaction" evidence="5">
    <location>
        <begin position="92"/>
        <end position="326"/>
    </location>
</feature>
<dbReference type="EMBL" id="JAFBEV010000012">
    <property type="protein sequence ID" value="MBM7658154.1"/>
    <property type="molecule type" value="Genomic_DNA"/>
</dbReference>
<keyword evidence="2" id="KW-0547">Nucleotide-binding</keyword>
<dbReference type="SUPFAM" id="SSF53062">
    <property type="entry name" value="PTS system fructose IIA component-like"/>
    <property type="match status" value="1"/>
</dbReference>
<dbReference type="CDD" id="cd00009">
    <property type="entry name" value="AAA"/>
    <property type="match status" value="1"/>
</dbReference>
<dbReference type="Gene3D" id="3.40.50.510">
    <property type="entry name" value="Phosphotransferase system, mannose-type IIA component"/>
    <property type="match status" value="1"/>
</dbReference>
<accession>A0ABS2Q8P1</accession>
<dbReference type="InterPro" id="IPR025662">
    <property type="entry name" value="Sigma_54_int_dom_ATP-bd_1"/>
</dbReference>
<evidence type="ECO:0000313" key="7">
    <source>
        <dbReference type="EMBL" id="MBM7658154.1"/>
    </source>
</evidence>